<evidence type="ECO:0000313" key="2">
    <source>
        <dbReference type="Proteomes" id="UP000595224"/>
    </source>
</evidence>
<evidence type="ECO:0000313" key="1">
    <source>
        <dbReference type="EMBL" id="QQA01207.1"/>
    </source>
</evidence>
<dbReference type="EMBL" id="CP064936">
    <property type="protein sequence ID" value="QQA01207.1"/>
    <property type="molecule type" value="Genomic_DNA"/>
</dbReference>
<dbReference type="Proteomes" id="UP000595224">
    <property type="component" value="Chromosome"/>
</dbReference>
<reference evidence="1 2" key="1">
    <citation type="submission" date="2020-11" db="EMBL/GenBank/DDBJ databases">
        <title>Treponema Peruensis nv. sp., first commensal Treponema isolated from human feces.</title>
        <authorList>
            <person name="Belkhou C."/>
            <person name="Raes J."/>
        </authorList>
    </citation>
    <scope>NUCLEOTIDE SEQUENCE [LARGE SCALE GENOMIC DNA]</scope>
    <source>
        <strain evidence="1 2">RCC2812</strain>
    </source>
</reference>
<sequence>MGANIVSIPYSRTTKVQSDKNITENLGRYIFTNIEQPFLPFENFISYVNSQKEIL</sequence>
<keyword evidence="2" id="KW-1185">Reference proteome</keyword>
<protein>
    <submittedName>
        <fullName evidence="1">Uncharacterized protein</fullName>
    </submittedName>
</protein>
<proteinExistence type="predicted"/>
<dbReference type="RefSeq" id="WP_198442797.1">
    <property type="nucleotide sequence ID" value="NZ_CP064936.1"/>
</dbReference>
<dbReference type="AlphaFoldDB" id="A0A7T3RDM9"/>
<name>A0A7T3RDM9_9SPIR</name>
<organism evidence="1 2">
    <name type="scientific">Treponema peruense</name>
    <dbReference type="NCBI Taxonomy" id="2787628"/>
    <lineage>
        <taxon>Bacteria</taxon>
        <taxon>Pseudomonadati</taxon>
        <taxon>Spirochaetota</taxon>
        <taxon>Spirochaetia</taxon>
        <taxon>Spirochaetales</taxon>
        <taxon>Treponemataceae</taxon>
        <taxon>Treponema</taxon>
    </lineage>
</organism>
<gene>
    <name evidence="1" type="ORF">IWA51_00875</name>
</gene>
<dbReference type="KEGG" id="tper:IWA51_00875"/>
<accession>A0A7T3RDM9</accession>